<proteinExistence type="predicted"/>
<name>A0ABW2LEX2_9BACT</name>
<keyword evidence="1" id="KW-1133">Transmembrane helix</keyword>
<sequence length="249" mass="27497">MNAPECFQKAANWQKAATSLFWLNAGLSFALIFAKNSNYEAILSIPLCALVAGSLMVSVRSRCLINDGNGAQRAVQIADALGVACEHPVRNGYYNSSRSPGLPRLFAITCESAGLTKEILQEMLTRHILKLSAYILIFLIYLGYAKADVSILAVIAQTVFSGDLIGGLVNLLRYLHKVQKTEQALIQFFRTSSDINDPHALAIGLAAHTDYECAKEESAVLLDSKIYDKRNSGYTERWNRLRSEFKIDS</sequence>
<keyword evidence="1" id="KW-0812">Transmembrane</keyword>
<feature type="transmembrane region" description="Helical" evidence="1">
    <location>
        <begin position="16"/>
        <end position="35"/>
    </location>
</feature>
<comment type="caution">
    <text evidence="2">The sequence shown here is derived from an EMBL/GenBank/DDBJ whole genome shotgun (WGS) entry which is preliminary data.</text>
</comment>
<feature type="transmembrane region" description="Helical" evidence="1">
    <location>
        <begin position="127"/>
        <end position="145"/>
    </location>
</feature>
<evidence type="ECO:0000256" key="1">
    <source>
        <dbReference type="SAM" id="Phobius"/>
    </source>
</evidence>
<dbReference type="EMBL" id="JBHTBS010000019">
    <property type="protein sequence ID" value="MFC7339542.1"/>
    <property type="molecule type" value="Genomic_DNA"/>
</dbReference>
<accession>A0ABW2LEX2</accession>
<feature type="transmembrane region" description="Helical" evidence="1">
    <location>
        <begin position="151"/>
        <end position="172"/>
    </location>
</feature>
<reference evidence="3" key="1">
    <citation type="journal article" date="2019" name="Int. J. Syst. Evol. Microbiol.">
        <title>The Global Catalogue of Microorganisms (GCM) 10K type strain sequencing project: providing services to taxonomists for standard genome sequencing and annotation.</title>
        <authorList>
            <consortium name="The Broad Institute Genomics Platform"/>
            <consortium name="The Broad Institute Genome Sequencing Center for Infectious Disease"/>
            <person name="Wu L."/>
            <person name="Ma J."/>
        </authorList>
    </citation>
    <scope>NUCLEOTIDE SEQUENCE [LARGE SCALE GENOMIC DNA]</scope>
    <source>
        <strain evidence="3">CGMCC 4.1467</strain>
    </source>
</reference>
<evidence type="ECO:0000313" key="3">
    <source>
        <dbReference type="Proteomes" id="UP001596472"/>
    </source>
</evidence>
<keyword evidence="3" id="KW-1185">Reference proteome</keyword>
<gene>
    <name evidence="2" type="ORF">ACFQY0_20290</name>
</gene>
<evidence type="ECO:0000313" key="2">
    <source>
        <dbReference type="EMBL" id="MFC7339542.1"/>
    </source>
</evidence>
<feature type="transmembrane region" description="Helical" evidence="1">
    <location>
        <begin position="41"/>
        <end position="59"/>
    </location>
</feature>
<organism evidence="2 3">
    <name type="scientific">Haloferula chungangensis</name>
    <dbReference type="NCBI Taxonomy" id="1048331"/>
    <lineage>
        <taxon>Bacteria</taxon>
        <taxon>Pseudomonadati</taxon>
        <taxon>Verrucomicrobiota</taxon>
        <taxon>Verrucomicrobiia</taxon>
        <taxon>Verrucomicrobiales</taxon>
        <taxon>Verrucomicrobiaceae</taxon>
        <taxon>Haloferula</taxon>
    </lineage>
</organism>
<keyword evidence="1" id="KW-0472">Membrane</keyword>
<protein>
    <submittedName>
        <fullName evidence="2">Uncharacterized protein</fullName>
    </submittedName>
</protein>
<dbReference type="Proteomes" id="UP001596472">
    <property type="component" value="Unassembled WGS sequence"/>
</dbReference>